<dbReference type="Proteomes" id="UP000235388">
    <property type="component" value="Unassembled WGS sequence"/>
</dbReference>
<evidence type="ECO:0000313" key="2">
    <source>
        <dbReference type="EMBL" id="PLW04618.1"/>
    </source>
</evidence>
<gene>
    <name evidence="2" type="ORF">PCANC_28630</name>
</gene>
<dbReference type="EMBL" id="PGCJ01001604">
    <property type="protein sequence ID" value="PLW04618.1"/>
    <property type="molecule type" value="Genomic_DNA"/>
</dbReference>
<dbReference type="AlphaFoldDB" id="A0A2N5RUH0"/>
<keyword evidence="3" id="KW-1185">Reference proteome</keyword>
<feature type="compositionally biased region" description="Polar residues" evidence="1">
    <location>
        <begin position="78"/>
        <end position="89"/>
    </location>
</feature>
<evidence type="ECO:0000256" key="1">
    <source>
        <dbReference type="SAM" id="MobiDB-lite"/>
    </source>
</evidence>
<accession>A0A2N5RUH0</accession>
<feature type="non-terminal residue" evidence="2">
    <location>
        <position position="89"/>
    </location>
</feature>
<protein>
    <submittedName>
        <fullName evidence="2">Uncharacterized protein</fullName>
    </submittedName>
</protein>
<organism evidence="2 3">
    <name type="scientific">Puccinia coronata f. sp. avenae</name>
    <dbReference type="NCBI Taxonomy" id="200324"/>
    <lineage>
        <taxon>Eukaryota</taxon>
        <taxon>Fungi</taxon>
        <taxon>Dikarya</taxon>
        <taxon>Basidiomycota</taxon>
        <taxon>Pucciniomycotina</taxon>
        <taxon>Pucciniomycetes</taxon>
        <taxon>Pucciniales</taxon>
        <taxon>Pucciniaceae</taxon>
        <taxon>Puccinia</taxon>
    </lineage>
</organism>
<comment type="caution">
    <text evidence="2">The sequence shown here is derived from an EMBL/GenBank/DDBJ whole genome shotgun (WGS) entry which is preliminary data.</text>
</comment>
<name>A0A2N5RUH0_9BASI</name>
<sequence>MVLERLQRLSQGLDPWMLIEPTISAVRTRQETYDQANNQLLQDEDYGIPTANTFDEDNTHRNFIEDVQAIHTKENQSKRQNQTWTQWED</sequence>
<evidence type="ECO:0000313" key="3">
    <source>
        <dbReference type="Proteomes" id="UP000235388"/>
    </source>
</evidence>
<feature type="region of interest" description="Disordered" evidence="1">
    <location>
        <begin position="70"/>
        <end position="89"/>
    </location>
</feature>
<proteinExistence type="predicted"/>
<reference evidence="2 3" key="1">
    <citation type="submission" date="2017-11" db="EMBL/GenBank/DDBJ databases">
        <title>De novo assembly and phasing of dikaryotic genomes from two isolates of Puccinia coronata f. sp. avenae, the causal agent of oat crown rust.</title>
        <authorList>
            <person name="Miller M.E."/>
            <person name="Zhang Y."/>
            <person name="Omidvar V."/>
            <person name="Sperschneider J."/>
            <person name="Schwessinger B."/>
            <person name="Raley C."/>
            <person name="Palmer J.M."/>
            <person name="Garnica D."/>
            <person name="Upadhyaya N."/>
            <person name="Rathjen J."/>
            <person name="Taylor J.M."/>
            <person name="Park R.F."/>
            <person name="Dodds P.N."/>
            <person name="Hirsch C.D."/>
            <person name="Kianian S.F."/>
            <person name="Figueroa M."/>
        </authorList>
    </citation>
    <scope>NUCLEOTIDE SEQUENCE [LARGE SCALE GENOMIC DNA]</scope>
    <source>
        <strain evidence="2">12NC29</strain>
    </source>
</reference>